<dbReference type="InterPro" id="IPR029044">
    <property type="entry name" value="Nucleotide-diphossugar_trans"/>
</dbReference>
<dbReference type="Pfam" id="PF00483">
    <property type="entry name" value="NTP_transferase"/>
    <property type="match status" value="1"/>
</dbReference>
<evidence type="ECO:0000259" key="14">
    <source>
        <dbReference type="Pfam" id="PF00483"/>
    </source>
</evidence>
<keyword evidence="10" id="KW-0511">Multifunctional enzyme</keyword>
<dbReference type="EMBL" id="BMPF01000001">
    <property type="protein sequence ID" value="GGL21948.1"/>
    <property type="molecule type" value="Genomic_DNA"/>
</dbReference>
<keyword evidence="9" id="KW-0548">Nucleotidyltransferase</keyword>
<evidence type="ECO:0000256" key="13">
    <source>
        <dbReference type="ARBA" id="ARBA00048493"/>
    </source>
</evidence>
<feature type="domain" description="Mannose-1-phosphate guanyltransferase C-terminal" evidence="15">
    <location>
        <begin position="249"/>
        <end position="331"/>
    </location>
</feature>
<reference evidence="16 17" key="1">
    <citation type="journal article" date="2019" name="Int. J. Syst. Evol. Microbiol.">
        <title>The Global Catalogue of Microorganisms (GCM) 10K type strain sequencing project: providing services to taxonomists for standard genome sequencing and annotation.</title>
        <authorList>
            <consortium name="The Broad Institute Genomics Platform"/>
            <consortium name="The Broad Institute Genome Sequencing Center for Infectious Disease"/>
            <person name="Wu L."/>
            <person name="Ma J."/>
        </authorList>
    </citation>
    <scope>NUCLEOTIDE SEQUENCE [LARGE SCALE GENOMIC DNA]</scope>
    <source>
        <strain evidence="16 17">JCM 19585</strain>
    </source>
</reference>
<evidence type="ECO:0000256" key="7">
    <source>
        <dbReference type="ARBA" id="ARBA00013414"/>
    </source>
</evidence>
<dbReference type="OrthoDB" id="15372at2157"/>
<evidence type="ECO:0000256" key="4">
    <source>
        <dbReference type="ARBA" id="ARBA00007947"/>
    </source>
</evidence>
<dbReference type="Pfam" id="PF25087">
    <property type="entry name" value="GMPPB_C"/>
    <property type="match status" value="1"/>
</dbReference>
<evidence type="ECO:0000256" key="1">
    <source>
        <dbReference type="ARBA" id="ARBA00005166"/>
    </source>
</evidence>
<keyword evidence="11" id="KW-0012">Acyltransferase</keyword>
<comment type="similarity">
    <text evidence="3">In the C-terminal section; belongs to the transferase hexapeptide repeat family.</text>
</comment>
<gene>
    <name evidence="16" type="ORF">GCM10009037_01650</name>
</gene>
<keyword evidence="8" id="KW-0808">Transferase</keyword>
<evidence type="ECO:0000313" key="17">
    <source>
        <dbReference type="Proteomes" id="UP000628840"/>
    </source>
</evidence>
<evidence type="ECO:0000256" key="8">
    <source>
        <dbReference type="ARBA" id="ARBA00022679"/>
    </source>
</evidence>
<evidence type="ECO:0000256" key="5">
    <source>
        <dbReference type="ARBA" id="ARBA00012225"/>
    </source>
</evidence>
<organism evidence="16 17">
    <name type="scientific">Halarchaeum grantii</name>
    <dbReference type="NCBI Taxonomy" id="1193105"/>
    <lineage>
        <taxon>Archaea</taxon>
        <taxon>Methanobacteriati</taxon>
        <taxon>Methanobacteriota</taxon>
        <taxon>Stenosarchaea group</taxon>
        <taxon>Halobacteria</taxon>
        <taxon>Halobacteriales</taxon>
        <taxon>Halobacteriaceae</taxon>
    </lineage>
</organism>
<dbReference type="AlphaFoldDB" id="A0A830ER59"/>
<dbReference type="Gene3D" id="3.90.550.10">
    <property type="entry name" value="Spore Coat Polysaccharide Biosynthesis Protein SpsA, Chain A"/>
    <property type="match status" value="1"/>
</dbReference>
<evidence type="ECO:0000256" key="11">
    <source>
        <dbReference type="ARBA" id="ARBA00023315"/>
    </source>
</evidence>
<comment type="catalytic activity">
    <reaction evidence="12">
        <text>alpha-D-glucosamine 1-phosphate + acetyl-CoA = N-acetyl-alpha-D-glucosamine 1-phosphate + CoA + H(+)</text>
        <dbReference type="Rhea" id="RHEA:13725"/>
        <dbReference type="ChEBI" id="CHEBI:15378"/>
        <dbReference type="ChEBI" id="CHEBI:57287"/>
        <dbReference type="ChEBI" id="CHEBI:57288"/>
        <dbReference type="ChEBI" id="CHEBI:57776"/>
        <dbReference type="ChEBI" id="CHEBI:58516"/>
        <dbReference type="EC" id="2.3.1.157"/>
    </reaction>
</comment>
<dbReference type="PANTHER" id="PTHR43584">
    <property type="entry name" value="NUCLEOTIDYL TRANSFERASE"/>
    <property type="match status" value="1"/>
</dbReference>
<evidence type="ECO:0000256" key="9">
    <source>
        <dbReference type="ARBA" id="ARBA00022695"/>
    </source>
</evidence>
<evidence type="ECO:0000256" key="12">
    <source>
        <dbReference type="ARBA" id="ARBA00048247"/>
    </source>
</evidence>
<dbReference type="GO" id="GO:0019134">
    <property type="term" value="F:glucosamine-1-phosphate N-acetyltransferase activity"/>
    <property type="evidence" value="ECO:0007669"/>
    <property type="project" value="UniProtKB-EC"/>
</dbReference>
<name>A0A830ER59_9EURY</name>
<dbReference type="GO" id="GO:0003977">
    <property type="term" value="F:UDP-N-acetylglucosamine diphosphorylase activity"/>
    <property type="evidence" value="ECO:0007669"/>
    <property type="project" value="UniProtKB-EC"/>
</dbReference>
<protein>
    <recommendedName>
        <fullName evidence="7">Bifunctional protein GlmU</fullName>
        <ecNumber evidence="5">2.3.1.157</ecNumber>
        <ecNumber evidence="6">2.7.7.23</ecNumber>
    </recommendedName>
</protein>
<evidence type="ECO:0000313" key="16">
    <source>
        <dbReference type="EMBL" id="GGL21948.1"/>
    </source>
</evidence>
<dbReference type="InterPro" id="IPR001451">
    <property type="entry name" value="Hexapep"/>
</dbReference>
<keyword evidence="17" id="KW-1185">Reference proteome</keyword>
<proteinExistence type="inferred from homology"/>
<comment type="pathway">
    <text evidence="1">Nucleotide-sugar biosynthesis; UDP-N-acetyl-alpha-D-glucosamine biosynthesis; N-acetyl-alpha-D-glucosamine 1-phosphate from alpha-D-glucosamine 6-phosphate (route II): step 2/2.</text>
</comment>
<evidence type="ECO:0000256" key="2">
    <source>
        <dbReference type="ARBA" id="ARBA00005208"/>
    </source>
</evidence>
<comment type="pathway">
    <text evidence="2">Nucleotide-sugar biosynthesis; UDP-N-acetyl-alpha-D-glucosamine biosynthesis; UDP-N-acetyl-alpha-D-glucosamine from N-acetyl-alpha-D-glucosamine 1-phosphate: step 1/1.</text>
</comment>
<dbReference type="PANTHER" id="PTHR43584:SF8">
    <property type="entry name" value="N-ACETYLMURAMATE ALPHA-1-PHOSPHATE URIDYLYLTRANSFERASE"/>
    <property type="match status" value="1"/>
</dbReference>
<dbReference type="SUPFAM" id="SSF53448">
    <property type="entry name" value="Nucleotide-diphospho-sugar transferases"/>
    <property type="match status" value="1"/>
</dbReference>
<dbReference type="InterPro" id="IPR050065">
    <property type="entry name" value="GlmU-like"/>
</dbReference>
<dbReference type="SUPFAM" id="SSF51161">
    <property type="entry name" value="Trimeric LpxA-like enzymes"/>
    <property type="match status" value="1"/>
</dbReference>
<dbReference type="EC" id="2.7.7.23" evidence="6"/>
<dbReference type="Pfam" id="PF14602">
    <property type="entry name" value="Hexapep_2"/>
    <property type="match status" value="1"/>
</dbReference>
<dbReference type="InterPro" id="IPR056729">
    <property type="entry name" value="GMPPB_C"/>
</dbReference>
<dbReference type="InterPro" id="IPR005835">
    <property type="entry name" value="NTP_transferase_dom"/>
</dbReference>
<dbReference type="CDD" id="cd04181">
    <property type="entry name" value="NTP_transferase"/>
    <property type="match status" value="1"/>
</dbReference>
<dbReference type="InterPro" id="IPR011004">
    <property type="entry name" value="Trimer_LpxA-like_sf"/>
</dbReference>
<dbReference type="RefSeq" id="WP_188876604.1">
    <property type="nucleotide sequence ID" value="NZ_BMPF01000001.1"/>
</dbReference>
<evidence type="ECO:0000256" key="6">
    <source>
        <dbReference type="ARBA" id="ARBA00012457"/>
    </source>
</evidence>
<sequence>MKAMILAAGEGTRLRPLTEARPKAMLPVSNRPILEHVVEAVAEAGIDDLVLVVGYRRERIQSYFGDGDRWDVDIEYVVQEKQLGTGHALLRAEEHVEGPFVALNGDRIVEAEDVARVVDTLEASGETALGVANASRPSDYGVVSLEGETVVDIVEKPPRHATHSEVVNAGLYGFTPDIFAALRETETDGELGVTDALERLVTEGTVAAVRLRGQWLDVSFLWGLLRVNAQVIEASTADSARVSEAASVVGDVALGADTRVRPGARVLTGTALGDNVDVGANAVVSNAVVLPDATIGDGAVVRDAVVGANATVGANTTVEGGDADVTVRDRVHEGVRLGAVVGDNTSVGGAATLAPGTVVGNRADVETGSHVDGRIESDAVVRRA</sequence>
<comment type="caution">
    <text evidence="16">The sequence shown here is derived from an EMBL/GenBank/DDBJ whole genome shotgun (WGS) entry which is preliminary data.</text>
</comment>
<comment type="similarity">
    <text evidence="4">In the N-terminal section; belongs to the N-acetylglucosamine-1-phosphate uridyltransferase family.</text>
</comment>
<evidence type="ECO:0000256" key="10">
    <source>
        <dbReference type="ARBA" id="ARBA00023268"/>
    </source>
</evidence>
<accession>A0A830ER59</accession>
<dbReference type="EC" id="2.3.1.157" evidence="5"/>
<evidence type="ECO:0000256" key="3">
    <source>
        <dbReference type="ARBA" id="ARBA00007707"/>
    </source>
</evidence>
<dbReference type="Proteomes" id="UP000628840">
    <property type="component" value="Unassembled WGS sequence"/>
</dbReference>
<evidence type="ECO:0000259" key="15">
    <source>
        <dbReference type="Pfam" id="PF25087"/>
    </source>
</evidence>
<feature type="domain" description="Nucleotidyl transferase" evidence="14">
    <location>
        <begin position="2"/>
        <end position="230"/>
    </location>
</feature>
<comment type="catalytic activity">
    <reaction evidence="13">
        <text>N-acetyl-alpha-D-glucosamine 1-phosphate + UTP + H(+) = UDP-N-acetyl-alpha-D-glucosamine + diphosphate</text>
        <dbReference type="Rhea" id="RHEA:13509"/>
        <dbReference type="ChEBI" id="CHEBI:15378"/>
        <dbReference type="ChEBI" id="CHEBI:33019"/>
        <dbReference type="ChEBI" id="CHEBI:46398"/>
        <dbReference type="ChEBI" id="CHEBI:57705"/>
        <dbReference type="ChEBI" id="CHEBI:57776"/>
        <dbReference type="EC" id="2.7.7.23"/>
    </reaction>
</comment>
<dbReference type="Gene3D" id="2.160.10.10">
    <property type="entry name" value="Hexapeptide repeat proteins"/>
    <property type="match status" value="1"/>
</dbReference>